<sequence>MLKKQEYERLIDSCKQKTNVTDNEDVRDNAEVRDGSRKQTKAKGKVIEADKGKGIATEEDLTGYDTDYGNSSEYDSPSDEEDEQENDKENDKVLIRKMPKFPTYNPNSDPFKFEPELGMKFANPKELKFALTCYAVANGKNIRFPRNAHYKLEVKCVKGCPCRIWASWI</sequence>
<feature type="compositionally biased region" description="Basic and acidic residues" evidence="1">
    <location>
        <begin position="24"/>
        <end position="37"/>
    </location>
</feature>
<organism evidence="3 4">
    <name type="scientific">Thalictrum thalictroides</name>
    <name type="common">Rue-anemone</name>
    <name type="synonym">Anemone thalictroides</name>
    <dbReference type="NCBI Taxonomy" id="46969"/>
    <lineage>
        <taxon>Eukaryota</taxon>
        <taxon>Viridiplantae</taxon>
        <taxon>Streptophyta</taxon>
        <taxon>Embryophyta</taxon>
        <taxon>Tracheophyta</taxon>
        <taxon>Spermatophyta</taxon>
        <taxon>Magnoliopsida</taxon>
        <taxon>Ranunculales</taxon>
        <taxon>Ranunculaceae</taxon>
        <taxon>Thalictroideae</taxon>
        <taxon>Thalictrum</taxon>
    </lineage>
</organism>
<keyword evidence="4" id="KW-1185">Reference proteome</keyword>
<dbReference type="OrthoDB" id="1918246at2759"/>
<feature type="domain" description="Transposase MuDR plant" evidence="2">
    <location>
        <begin position="116"/>
        <end position="167"/>
    </location>
</feature>
<dbReference type="Proteomes" id="UP000554482">
    <property type="component" value="Unassembled WGS sequence"/>
</dbReference>
<proteinExistence type="predicted"/>
<dbReference type="InterPro" id="IPR004332">
    <property type="entry name" value="Transposase_MuDR"/>
</dbReference>
<evidence type="ECO:0000313" key="3">
    <source>
        <dbReference type="EMBL" id="KAF5178654.1"/>
    </source>
</evidence>
<feature type="compositionally biased region" description="Acidic residues" evidence="1">
    <location>
        <begin position="76"/>
        <end position="86"/>
    </location>
</feature>
<feature type="region of interest" description="Disordered" evidence="1">
    <location>
        <begin position="17"/>
        <end position="92"/>
    </location>
</feature>
<dbReference type="EMBL" id="JABWDY010039822">
    <property type="protein sequence ID" value="KAF5178654.1"/>
    <property type="molecule type" value="Genomic_DNA"/>
</dbReference>
<protein>
    <recommendedName>
        <fullName evidence="2">Transposase MuDR plant domain-containing protein</fullName>
    </recommendedName>
</protein>
<gene>
    <name evidence="3" type="ORF">FRX31_031758</name>
</gene>
<evidence type="ECO:0000313" key="4">
    <source>
        <dbReference type="Proteomes" id="UP000554482"/>
    </source>
</evidence>
<dbReference type="Pfam" id="PF03108">
    <property type="entry name" value="DBD_Tnp_Mut"/>
    <property type="match status" value="1"/>
</dbReference>
<comment type="caution">
    <text evidence="3">The sequence shown here is derived from an EMBL/GenBank/DDBJ whole genome shotgun (WGS) entry which is preliminary data.</text>
</comment>
<name>A0A7J6V119_THATH</name>
<dbReference type="AlphaFoldDB" id="A0A7J6V119"/>
<evidence type="ECO:0000259" key="2">
    <source>
        <dbReference type="Pfam" id="PF03108"/>
    </source>
</evidence>
<evidence type="ECO:0000256" key="1">
    <source>
        <dbReference type="SAM" id="MobiDB-lite"/>
    </source>
</evidence>
<reference evidence="3 4" key="1">
    <citation type="submission" date="2020-06" db="EMBL/GenBank/DDBJ databases">
        <title>Transcriptomic and genomic resources for Thalictrum thalictroides and T. hernandezii: Facilitating candidate gene discovery in an emerging model plant lineage.</title>
        <authorList>
            <person name="Arias T."/>
            <person name="Riano-Pachon D.M."/>
            <person name="Di Stilio V.S."/>
        </authorList>
    </citation>
    <scope>NUCLEOTIDE SEQUENCE [LARGE SCALE GENOMIC DNA]</scope>
    <source>
        <strain evidence="4">cv. WT478/WT964</strain>
        <tissue evidence="3">Leaves</tissue>
    </source>
</reference>
<accession>A0A7J6V119</accession>